<dbReference type="PANTHER" id="PTHR13318">
    <property type="entry name" value="PARTNER OF PAIRED, ISOFORM B-RELATED"/>
    <property type="match status" value="1"/>
</dbReference>
<keyword evidence="3" id="KW-1185">Reference proteome</keyword>
<organism evidence="2 3">
    <name type="scientific">Conidiobolus coronatus (strain ATCC 28846 / CBS 209.66 / NRRL 28638)</name>
    <name type="common">Delacroixia coronata</name>
    <dbReference type="NCBI Taxonomy" id="796925"/>
    <lineage>
        <taxon>Eukaryota</taxon>
        <taxon>Fungi</taxon>
        <taxon>Fungi incertae sedis</taxon>
        <taxon>Zoopagomycota</taxon>
        <taxon>Entomophthoromycotina</taxon>
        <taxon>Entomophthoromycetes</taxon>
        <taxon>Entomophthorales</taxon>
        <taxon>Ancylistaceae</taxon>
        <taxon>Conidiobolus</taxon>
    </lineage>
</organism>
<accession>A0A137NSF6</accession>
<dbReference type="InterPro" id="IPR036047">
    <property type="entry name" value="F-box-like_dom_sf"/>
</dbReference>
<dbReference type="SUPFAM" id="SSF52047">
    <property type="entry name" value="RNI-like"/>
    <property type="match status" value="2"/>
</dbReference>
<dbReference type="InterPro" id="IPR001810">
    <property type="entry name" value="F-box_dom"/>
</dbReference>
<dbReference type="EMBL" id="KQ964842">
    <property type="protein sequence ID" value="KXN65620.1"/>
    <property type="molecule type" value="Genomic_DNA"/>
</dbReference>
<evidence type="ECO:0000313" key="3">
    <source>
        <dbReference type="Proteomes" id="UP000070444"/>
    </source>
</evidence>
<dbReference type="Pfam" id="PF12937">
    <property type="entry name" value="F-box-like"/>
    <property type="match status" value="1"/>
</dbReference>
<dbReference type="Proteomes" id="UP000070444">
    <property type="component" value="Unassembled WGS sequence"/>
</dbReference>
<reference evidence="2 3" key="1">
    <citation type="journal article" date="2015" name="Genome Biol. Evol.">
        <title>Phylogenomic analyses indicate that early fungi evolved digesting cell walls of algal ancestors of land plants.</title>
        <authorList>
            <person name="Chang Y."/>
            <person name="Wang S."/>
            <person name="Sekimoto S."/>
            <person name="Aerts A.L."/>
            <person name="Choi C."/>
            <person name="Clum A."/>
            <person name="LaButti K.M."/>
            <person name="Lindquist E.A."/>
            <person name="Yee Ngan C."/>
            <person name="Ohm R.A."/>
            <person name="Salamov A.A."/>
            <person name="Grigoriev I.V."/>
            <person name="Spatafora J.W."/>
            <person name="Berbee M.L."/>
        </authorList>
    </citation>
    <scope>NUCLEOTIDE SEQUENCE [LARGE SCALE GENOMIC DNA]</scope>
    <source>
        <strain evidence="2 3">NRRL 28638</strain>
    </source>
</reference>
<dbReference type="Gene3D" id="1.20.1280.50">
    <property type="match status" value="1"/>
</dbReference>
<dbReference type="GO" id="GO:0019005">
    <property type="term" value="C:SCF ubiquitin ligase complex"/>
    <property type="evidence" value="ECO:0007669"/>
    <property type="project" value="TreeGrafter"/>
</dbReference>
<name>A0A137NSF6_CONC2</name>
<feature type="domain" description="F-box" evidence="1">
    <location>
        <begin position="56"/>
        <end position="89"/>
    </location>
</feature>
<sequence>MTRVLRSATKKIQSKEDLSSKFKFSKKSKTIKRRDKKVLEIKNEDNQQNEGWNISDILSNIFAYTDRKDLVEFNTVCKKWNHLTNPIIHKTIKLDSRWDAEWQHNYTKNNNAAKINADVVECISNNAKHAPFVKDFNFNYKLNPQRAVKVFETFRFISNLTIEGCDMKQDQFLGMISPLTQLQELTLSYLTIKNIVKKRPYKEAVQLPQSLMKLSLCHIKSIDNPKLFVQAINSHKNLVEFSISSDADNEYLEPFYKNYPSLLNFAFNDNKLESPQSYFKIFENNPQLISLKLKLRALCSELVNYIGNNLTNLEEFNISYSIYVNQDFNYINVKFTQPTKIKKLYIDWVRLSSCSLNSILLNCPHLEELDLKLIPYMNHNSIKFISFSNPIKLKKLAINYSDLSQGVFESILLNCAHINELSIKLPLEWKEVIKSIYENCTNLERLNIFPRHGSYIEDLNTFYQEFYESEFFTSNHKCKSTLRHLTLNHSKVHNSKAEYFKNFEKLKSIKYPNQLKIYNHDFIQEVEIDMALWPGYKSISKNNKSRYDIEFKKLLIQ</sequence>
<dbReference type="SUPFAM" id="SSF81383">
    <property type="entry name" value="F-box domain"/>
    <property type="match status" value="1"/>
</dbReference>
<proteinExistence type="predicted"/>
<evidence type="ECO:0000259" key="1">
    <source>
        <dbReference type="Pfam" id="PF12937"/>
    </source>
</evidence>
<dbReference type="CDD" id="cd09917">
    <property type="entry name" value="F-box_SF"/>
    <property type="match status" value="1"/>
</dbReference>
<gene>
    <name evidence="2" type="ORF">CONCODRAFT_12724</name>
</gene>
<dbReference type="InterPro" id="IPR032675">
    <property type="entry name" value="LRR_dom_sf"/>
</dbReference>
<evidence type="ECO:0000313" key="2">
    <source>
        <dbReference type="EMBL" id="KXN65620.1"/>
    </source>
</evidence>
<protein>
    <submittedName>
        <fullName evidence="2">RNI-like protein</fullName>
    </submittedName>
</protein>
<dbReference type="Gene3D" id="3.80.10.10">
    <property type="entry name" value="Ribonuclease Inhibitor"/>
    <property type="match status" value="1"/>
</dbReference>
<dbReference type="AlphaFoldDB" id="A0A137NSF6"/>
<dbReference type="GO" id="GO:0031146">
    <property type="term" value="P:SCF-dependent proteasomal ubiquitin-dependent protein catabolic process"/>
    <property type="evidence" value="ECO:0007669"/>
    <property type="project" value="TreeGrafter"/>
</dbReference>